<reference evidence="5 6" key="1">
    <citation type="submission" date="2019-11" db="EMBL/GenBank/DDBJ databases">
        <authorList>
            <person name="Holert J."/>
        </authorList>
    </citation>
    <scope>NUCLEOTIDE SEQUENCE [LARGE SCALE GENOMIC DNA]</scope>
    <source>
        <strain evidence="3">BC3_2A</strain>
        <strain evidence="4">SB11_1A</strain>
    </source>
</reference>
<feature type="compositionally biased region" description="Low complexity" evidence="1">
    <location>
        <begin position="238"/>
        <end position="251"/>
    </location>
</feature>
<keyword evidence="5" id="KW-1185">Reference proteome</keyword>
<dbReference type="EMBL" id="CACSIM010000003">
    <property type="protein sequence ID" value="CAA0103048.1"/>
    <property type="molecule type" value="Genomic_DNA"/>
</dbReference>
<gene>
    <name evidence="4" type="ORF">IHBHHGIJ_03475</name>
    <name evidence="3" type="ORF">KFEGEMFD_01966</name>
</gene>
<dbReference type="RefSeq" id="WP_159270250.1">
    <property type="nucleotide sequence ID" value="NZ_CACSIK010000004.1"/>
</dbReference>
<dbReference type="Proteomes" id="UP000435877">
    <property type="component" value="Unassembled WGS sequence"/>
</dbReference>
<dbReference type="AlphaFoldDB" id="A0A5S9PGI4"/>
<evidence type="ECO:0008006" key="7">
    <source>
        <dbReference type="Google" id="ProtNLM"/>
    </source>
</evidence>
<evidence type="ECO:0000313" key="5">
    <source>
        <dbReference type="Proteomes" id="UP000435877"/>
    </source>
</evidence>
<proteinExistence type="predicted"/>
<evidence type="ECO:0000313" key="3">
    <source>
        <dbReference type="EMBL" id="CAA0103048.1"/>
    </source>
</evidence>
<feature type="region of interest" description="Disordered" evidence="1">
    <location>
        <begin position="195"/>
        <end position="215"/>
    </location>
</feature>
<dbReference type="OrthoDB" id="5741732at2"/>
<dbReference type="Proteomes" id="UP000439591">
    <property type="component" value="Unassembled WGS sequence"/>
</dbReference>
<feature type="compositionally biased region" description="Gly residues" evidence="1">
    <location>
        <begin position="198"/>
        <end position="214"/>
    </location>
</feature>
<evidence type="ECO:0000256" key="2">
    <source>
        <dbReference type="SAM" id="SignalP"/>
    </source>
</evidence>
<feature type="region of interest" description="Disordered" evidence="1">
    <location>
        <begin position="132"/>
        <end position="166"/>
    </location>
</feature>
<feature type="signal peptide" evidence="2">
    <location>
        <begin position="1"/>
        <end position="18"/>
    </location>
</feature>
<evidence type="ECO:0000313" key="6">
    <source>
        <dbReference type="Proteomes" id="UP000439591"/>
    </source>
</evidence>
<sequence>MKYLAVIVLALTPLAGLAANLTIPAGKKYVVGIDQQELVLDELRIGDNAIITFSSGVSGWRVQARHAFIGDGVVIDGSGANGVAGEIGREASACSNGEPGGNGGDGGDGLAIRLQLGLEALGQIQILSNGGRGGDGGAGSDGSDVSDACKEAVGGEGGNGGSGGEGGRGGDIALLYKVLSKGSSIGDITKLVRISSEGGDGGGGGNAGSGGEGSEGYYVNKRTLTGNRKWMPGGASGLAGSPGSAGSAGHPGRMLLDELILSAEQPKRVEGPSTATLIQLQRQVESLRIRVEQLEAAQVAQ</sequence>
<name>A0A5S9PGI4_9GAMM</name>
<feature type="region of interest" description="Disordered" evidence="1">
    <location>
        <begin position="229"/>
        <end position="251"/>
    </location>
</feature>
<organism evidence="3 6">
    <name type="scientific">Zhongshania aliphaticivorans</name>
    <dbReference type="NCBI Taxonomy" id="1470434"/>
    <lineage>
        <taxon>Bacteria</taxon>
        <taxon>Pseudomonadati</taxon>
        <taxon>Pseudomonadota</taxon>
        <taxon>Gammaproteobacteria</taxon>
        <taxon>Cellvibrionales</taxon>
        <taxon>Spongiibacteraceae</taxon>
        <taxon>Zhongshania</taxon>
    </lineage>
</organism>
<dbReference type="EMBL" id="CACSIK010000004">
    <property type="protein sequence ID" value="CAA0113743.1"/>
    <property type="molecule type" value="Genomic_DNA"/>
</dbReference>
<feature type="chain" id="PRO_5036150472" description="PE-PGRS family protein" evidence="2">
    <location>
        <begin position="19"/>
        <end position="301"/>
    </location>
</feature>
<accession>A0A5S9PGI4</accession>
<evidence type="ECO:0000256" key="1">
    <source>
        <dbReference type="SAM" id="MobiDB-lite"/>
    </source>
</evidence>
<evidence type="ECO:0000313" key="4">
    <source>
        <dbReference type="EMBL" id="CAA0113743.1"/>
    </source>
</evidence>
<feature type="compositionally biased region" description="Gly residues" evidence="1">
    <location>
        <begin position="154"/>
        <end position="166"/>
    </location>
</feature>
<keyword evidence="2" id="KW-0732">Signal</keyword>
<protein>
    <recommendedName>
        <fullName evidence="7">PE-PGRS family protein</fullName>
    </recommendedName>
</protein>